<dbReference type="PANTHER" id="PTHR11743:SF70">
    <property type="entry name" value="GH26960P-RELATED"/>
    <property type="match status" value="1"/>
</dbReference>
<dbReference type="Proteomes" id="UP000677054">
    <property type="component" value="Unassembled WGS sequence"/>
</dbReference>
<dbReference type="Gene3D" id="2.40.160.10">
    <property type="entry name" value="Porin"/>
    <property type="match status" value="1"/>
</dbReference>
<evidence type="ECO:0008006" key="13">
    <source>
        <dbReference type="Google" id="ProtNLM"/>
    </source>
</evidence>
<keyword evidence="8" id="KW-0626">Porin</keyword>
<dbReference type="GO" id="GO:0015288">
    <property type="term" value="F:porin activity"/>
    <property type="evidence" value="ECO:0007669"/>
    <property type="project" value="UniProtKB-KW"/>
</dbReference>
<organism evidence="11">
    <name type="scientific">Darwinula stevensoni</name>
    <dbReference type="NCBI Taxonomy" id="69355"/>
    <lineage>
        <taxon>Eukaryota</taxon>
        <taxon>Metazoa</taxon>
        <taxon>Ecdysozoa</taxon>
        <taxon>Arthropoda</taxon>
        <taxon>Crustacea</taxon>
        <taxon>Oligostraca</taxon>
        <taxon>Ostracoda</taxon>
        <taxon>Podocopa</taxon>
        <taxon>Podocopida</taxon>
        <taxon>Darwinulocopina</taxon>
        <taxon>Darwinuloidea</taxon>
        <taxon>Darwinulidae</taxon>
        <taxon>Darwinula</taxon>
    </lineage>
</organism>
<dbReference type="InterPro" id="IPR027246">
    <property type="entry name" value="Porin_Euk/Tom40"/>
</dbReference>
<evidence type="ECO:0000313" key="11">
    <source>
        <dbReference type="EMBL" id="CAD7245910.1"/>
    </source>
</evidence>
<dbReference type="EMBL" id="LR900503">
    <property type="protein sequence ID" value="CAD7245910.1"/>
    <property type="molecule type" value="Genomic_DNA"/>
</dbReference>
<evidence type="ECO:0000256" key="6">
    <source>
        <dbReference type="ARBA" id="ARBA00022787"/>
    </source>
</evidence>
<dbReference type="EMBL" id="CAJPEV010000986">
    <property type="protein sequence ID" value="CAG0889947.1"/>
    <property type="molecule type" value="Genomic_DNA"/>
</dbReference>
<dbReference type="PRINTS" id="PR00185">
    <property type="entry name" value="EUKARYTPORIN"/>
</dbReference>
<evidence type="ECO:0000256" key="4">
    <source>
        <dbReference type="ARBA" id="ARBA00022452"/>
    </source>
</evidence>
<evidence type="ECO:0000256" key="3">
    <source>
        <dbReference type="ARBA" id="ARBA00022448"/>
    </source>
</evidence>
<keyword evidence="12" id="KW-1185">Reference proteome</keyword>
<dbReference type="InterPro" id="IPR001925">
    <property type="entry name" value="Porin_Euk"/>
</dbReference>
<dbReference type="FunFam" id="2.40.160.10:FF:000001">
    <property type="entry name" value="Voltage-dependent anion-selective channel protein 2"/>
    <property type="match status" value="1"/>
</dbReference>
<sequence>MAPPVYADVGKPARDLFSKGYHFGMLKLECKTKTPSGVEFTADMTNNSDTNKVAGNCEVKFKVPEYGLSVTDKWNTDNQIHTEAAIEDQVIKGLKLTGTTLFSPFSGKWSVVGKMQYKQPNATLTLDADVLNGPALHGGLVLGYSGLLAGYQASYDAAKAKLTKSNVLGGYETKDYYLHMNVDNGQDIGGSIYTKVSPKLEAGVQFGFTMGPNSTRLAIGCKYALDDITTLRAKVNNNCQLGLSYQQKLRPGVTVTGSTLLDMVNLNQGGHKVGVCLEMEA</sequence>
<dbReference type="Pfam" id="PF01459">
    <property type="entry name" value="Porin_3"/>
    <property type="match status" value="1"/>
</dbReference>
<evidence type="ECO:0000313" key="12">
    <source>
        <dbReference type="Proteomes" id="UP000677054"/>
    </source>
</evidence>
<dbReference type="GO" id="GO:0046930">
    <property type="term" value="C:pore complex"/>
    <property type="evidence" value="ECO:0007669"/>
    <property type="project" value="UniProtKB-KW"/>
</dbReference>
<proteinExistence type="inferred from homology"/>
<keyword evidence="4" id="KW-1134">Transmembrane beta strand</keyword>
<gene>
    <name evidence="11" type="ORF">DSTB1V02_LOCUS5776</name>
</gene>
<evidence type="ECO:0000256" key="2">
    <source>
        <dbReference type="ARBA" id="ARBA00007780"/>
    </source>
</evidence>
<comment type="subcellular location">
    <subcellularLocation>
        <location evidence="1">Mitochondrion outer membrane</location>
    </subcellularLocation>
</comment>
<keyword evidence="10" id="KW-0472">Membrane</keyword>
<keyword evidence="5" id="KW-0812">Transmembrane</keyword>
<dbReference type="PROSITE" id="PS00558">
    <property type="entry name" value="EUKARYOTIC_PORIN"/>
    <property type="match status" value="1"/>
</dbReference>
<evidence type="ECO:0000256" key="5">
    <source>
        <dbReference type="ARBA" id="ARBA00022692"/>
    </source>
</evidence>
<dbReference type="OrthoDB" id="7827681at2759"/>
<evidence type="ECO:0000256" key="1">
    <source>
        <dbReference type="ARBA" id="ARBA00004294"/>
    </source>
</evidence>
<comment type="similarity">
    <text evidence="2">Belongs to the eukaryotic mitochondrial porin family.</text>
</comment>
<dbReference type="GO" id="GO:0005741">
    <property type="term" value="C:mitochondrial outer membrane"/>
    <property type="evidence" value="ECO:0007669"/>
    <property type="project" value="UniProtKB-SubCell"/>
</dbReference>
<reference evidence="11" key="1">
    <citation type="submission" date="2020-11" db="EMBL/GenBank/DDBJ databases">
        <authorList>
            <person name="Tran Van P."/>
        </authorList>
    </citation>
    <scope>NUCLEOTIDE SEQUENCE</scope>
</reference>
<keyword evidence="7" id="KW-0406">Ion transport</keyword>
<dbReference type="AlphaFoldDB" id="A0A7R8X8B7"/>
<dbReference type="CDD" id="cd07306">
    <property type="entry name" value="Porin3_VDAC"/>
    <property type="match status" value="1"/>
</dbReference>
<keyword evidence="9" id="KW-0496">Mitochondrion</keyword>
<evidence type="ECO:0000256" key="7">
    <source>
        <dbReference type="ARBA" id="ARBA00023065"/>
    </source>
</evidence>
<keyword evidence="3" id="KW-0813">Transport</keyword>
<evidence type="ECO:0000256" key="8">
    <source>
        <dbReference type="ARBA" id="ARBA00023114"/>
    </source>
</evidence>
<dbReference type="InterPro" id="IPR023614">
    <property type="entry name" value="Porin_dom_sf"/>
</dbReference>
<accession>A0A7R8X8B7</accession>
<protein>
    <recommendedName>
        <fullName evidence="13">Voltage-dependent anion-selective channel</fullName>
    </recommendedName>
</protein>
<name>A0A7R8X8B7_9CRUS</name>
<evidence type="ECO:0000256" key="10">
    <source>
        <dbReference type="ARBA" id="ARBA00023136"/>
    </source>
</evidence>
<keyword evidence="6" id="KW-1000">Mitochondrion outer membrane</keyword>
<evidence type="ECO:0000256" key="9">
    <source>
        <dbReference type="ARBA" id="ARBA00023128"/>
    </source>
</evidence>
<dbReference type="GO" id="GO:0008308">
    <property type="term" value="F:voltage-gated monoatomic anion channel activity"/>
    <property type="evidence" value="ECO:0007669"/>
    <property type="project" value="InterPro"/>
</dbReference>
<dbReference type="PANTHER" id="PTHR11743">
    <property type="entry name" value="VOLTAGE-DEPENDENT ANION-SELECTIVE CHANNEL"/>
    <property type="match status" value="1"/>
</dbReference>